<evidence type="ECO:0000259" key="2">
    <source>
        <dbReference type="Pfam" id="PF24883"/>
    </source>
</evidence>
<proteinExistence type="predicted"/>
<dbReference type="InterPro" id="IPR027417">
    <property type="entry name" value="P-loop_NTPase"/>
</dbReference>
<evidence type="ECO:0000313" key="3">
    <source>
        <dbReference type="EMBL" id="KIM37007.1"/>
    </source>
</evidence>
<reference evidence="4" key="2">
    <citation type="submission" date="2015-01" db="EMBL/GenBank/DDBJ databases">
        <title>Evolutionary Origins and Diversification of the Mycorrhizal Mutualists.</title>
        <authorList>
            <consortium name="DOE Joint Genome Institute"/>
            <consortium name="Mycorrhizal Genomics Consortium"/>
            <person name="Kohler A."/>
            <person name="Kuo A."/>
            <person name="Nagy L.G."/>
            <person name="Floudas D."/>
            <person name="Copeland A."/>
            <person name="Barry K.W."/>
            <person name="Cichocki N."/>
            <person name="Veneault-Fourrey C."/>
            <person name="LaButti K."/>
            <person name="Lindquist E.A."/>
            <person name="Lipzen A."/>
            <person name="Lundell T."/>
            <person name="Morin E."/>
            <person name="Murat C."/>
            <person name="Riley R."/>
            <person name="Ohm R."/>
            <person name="Sun H."/>
            <person name="Tunlid A."/>
            <person name="Henrissat B."/>
            <person name="Grigoriev I.V."/>
            <person name="Hibbett D.S."/>
            <person name="Martin F."/>
        </authorList>
    </citation>
    <scope>NUCLEOTIDE SEQUENCE [LARGE SCALE GENOMIC DNA]</scope>
    <source>
        <strain evidence="4">h7</strain>
    </source>
</reference>
<evidence type="ECO:0000256" key="1">
    <source>
        <dbReference type="ARBA" id="ARBA00022737"/>
    </source>
</evidence>
<dbReference type="Pfam" id="PF24883">
    <property type="entry name" value="NPHP3_N"/>
    <property type="match status" value="1"/>
</dbReference>
<evidence type="ECO:0000313" key="4">
    <source>
        <dbReference type="Proteomes" id="UP000053424"/>
    </source>
</evidence>
<reference evidence="3 4" key="1">
    <citation type="submission" date="2014-04" db="EMBL/GenBank/DDBJ databases">
        <authorList>
            <consortium name="DOE Joint Genome Institute"/>
            <person name="Kuo A."/>
            <person name="Gay G."/>
            <person name="Dore J."/>
            <person name="Kohler A."/>
            <person name="Nagy L.G."/>
            <person name="Floudas D."/>
            <person name="Copeland A."/>
            <person name="Barry K.W."/>
            <person name="Cichocki N."/>
            <person name="Veneault-Fourrey C."/>
            <person name="LaButti K."/>
            <person name="Lindquist E.A."/>
            <person name="Lipzen A."/>
            <person name="Lundell T."/>
            <person name="Morin E."/>
            <person name="Murat C."/>
            <person name="Sun H."/>
            <person name="Tunlid A."/>
            <person name="Henrissat B."/>
            <person name="Grigoriev I.V."/>
            <person name="Hibbett D.S."/>
            <person name="Martin F."/>
            <person name="Nordberg H.P."/>
            <person name="Cantor M.N."/>
            <person name="Hua S.X."/>
        </authorList>
    </citation>
    <scope>NUCLEOTIDE SEQUENCE [LARGE SCALE GENOMIC DNA]</scope>
    <source>
        <strain evidence="4">h7</strain>
    </source>
</reference>
<dbReference type="Gene3D" id="3.40.50.300">
    <property type="entry name" value="P-loop containing nucleotide triphosphate hydrolases"/>
    <property type="match status" value="1"/>
</dbReference>
<sequence length="272" mass="30588">GAIHDSAERYDPPKCLPRTREAILDKIMDWVELRTENKELFLWLYGPAGAGKSAIAQTIAEMCEERGLLAASFFFSRTAAARNNMSRLVSTIVYSLIRTIPEIRDHVLTHLGNDPQILCRTPSSQMRILVIDPLNTVSPAVLAHRPRFIIIDGLDECGNSGSQREILKFLACPSSRLNTPLLFLIASRPEPDIRLTFNADILKSISHSICLPNSSETSKDLRLFLQTKFHEIKLLHPMRSHIPPSWPSDDNITTLVMRASGQFIYASTVIHY</sequence>
<dbReference type="AlphaFoldDB" id="A0A0C2Y7K6"/>
<feature type="domain" description="Nephrocystin 3-like N-terminal" evidence="2">
    <location>
        <begin position="26"/>
        <end position="188"/>
    </location>
</feature>
<organism evidence="3 4">
    <name type="scientific">Hebeloma cylindrosporum</name>
    <dbReference type="NCBI Taxonomy" id="76867"/>
    <lineage>
        <taxon>Eukaryota</taxon>
        <taxon>Fungi</taxon>
        <taxon>Dikarya</taxon>
        <taxon>Basidiomycota</taxon>
        <taxon>Agaricomycotina</taxon>
        <taxon>Agaricomycetes</taxon>
        <taxon>Agaricomycetidae</taxon>
        <taxon>Agaricales</taxon>
        <taxon>Agaricineae</taxon>
        <taxon>Hymenogastraceae</taxon>
        <taxon>Hebeloma</taxon>
    </lineage>
</organism>
<dbReference type="STRING" id="686832.A0A0C2Y7K6"/>
<dbReference type="OrthoDB" id="5967843at2759"/>
<dbReference type="InterPro" id="IPR056884">
    <property type="entry name" value="NPHP3-like_N"/>
</dbReference>
<feature type="non-terminal residue" evidence="3">
    <location>
        <position position="1"/>
    </location>
</feature>
<dbReference type="SUPFAM" id="SSF52540">
    <property type="entry name" value="P-loop containing nucleoside triphosphate hydrolases"/>
    <property type="match status" value="1"/>
</dbReference>
<dbReference type="PANTHER" id="PTHR10039">
    <property type="entry name" value="AMELOGENIN"/>
    <property type="match status" value="1"/>
</dbReference>
<gene>
    <name evidence="3" type="ORF">M413DRAFT_52709</name>
</gene>
<accession>A0A0C2Y7K6</accession>
<keyword evidence="4" id="KW-1185">Reference proteome</keyword>
<keyword evidence="1" id="KW-0677">Repeat</keyword>
<name>A0A0C2Y7K6_HEBCY</name>
<dbReference type="EMBL" id="KN831800">
    <property type="protein sequence ID" value="KIM37007.1"/>
    <property type="molecule type" value="Genomic_DNA"/>
</dbReference>
<dbReference type="Proteomes" id="UP000053424">
    <property type="component" value="Unassembled WGS sequence"/>
</dbReference>
<feature type="non-terminal residue" evidence="3">
    <location>
        <position position="272"/>
    </location>
</feature>
<protein>
    <recommendedName>
        <fullName evidence="2">Nephrocystin 3-like N-terminal domain-containing protein</fullName>
    </recommendedName>
</protein>
<dbReference type="HOGENOM" id="CLU_000288_6_10_1"/>